<feature type="region of interest" description="Disordered" evidence="9">
    <location>
        <begin position="32"/>
        <end position="51"/>
    </location>
</feature>
<dbReference type="GO" id="GO:0008270">
    <property type="term" value="F:zinc ion binding"/>
    <property type="evidence" value="ECO:0007669"/>
    <property type="project" value="UniProtKB-KW"/>
</dbReference>
<dbReference type="InterPro" id="IPR056807">
    <property type="entry name" value="LIM_FHL1/2/3/5_N"/>
</dbReference>
<dbReference type="EMBL" id="CAJRST010001780">
    <property type="protein sequence ID" value="CAG5866079.1"/>
    <property type="molecule type" value="Genomic_DNA"/>
</dbReference>
<evidence type="ECO:0000259" key="10">
    <source>
        <dbReference type="PROSITE" id="PS50023"/>
    </source>
</evidence>
<dbReference type="Proteomes" id="UP000677803">
    <property type="component" value="Unassembled WGS sequence"/>
</dbReference>
<organism evidence="12 13">
    <name type="scientific">Menidia menidia</name>
    <name type="common">Atlantic silverside</name>
    <dbReference type="NCBI Taxonomy" id="238744"/>
    <lineage>
        <taxon>Eukaryota</taxon>
        <taxon>Metazoa</taxon>
        <taxon>Chordata</taxon>
        <taxon>Craniata</taxon>
        <taxon>Vertebrata</taxon>
        <taxon>Euteleostomi</taxon>
        <taxon>Actinopterygii</taxon>
        <taxon>Neopterygii</taxon>
        <taxon>Teleostei</taxon>
        <taxon>Neoteleostei</taxon>
        <taxon>Acanthomorphata</taxon>
        <taxon>Ovalentaria</taxon>
        <taxon>Atherinomorphae</taxon>
        <taxon>Atheriniformes</taxon>
        <taxon>Atherinopsidae</taxon>
        <taxon>Menidiinae</taxon>
        <taxon>Menidia</taxon>
    </lineage>
</organism>
<name>A0A8S4ABR2_9TELE</name>
<evidence type="ECO:0000256" key="9">
    <source>
        <dbReference type="SAM" id="MobiDB-lite"/>
    </source>
</evidence>
<dbReference type="GO" id="GO:0030036">
    <property type="term" value="P:actin cytoskeleton organization"/>
    <property type="evidence" value="ECO:0007669"/>
    <property type="project" value="TreeGrafter"/>
</dbReference>
<dbReference type="PROSITE" id="PS50023">
    <property type="entry name" value="LIM_DOMAIN_2"/>
    <property type="match status" value="3"/>
</dbReference>
<gene>
    <name evidence="11" type="ORF">MMEN_LOCUS2752</name>
    <name evidence="12" type="ORF">MMEN_LOCUS2792</name>
</gene>
<keyword evidence="7" id="KW-0539">Nucleus</keyword>
<dbReference type="InterPro" id="IPR001781">
    <property type="entry name" value="Znf_LIM"/>
</dbReference>
<evidence type="ECO:0000256" key="3">
    <source>
        <dbReference type="ARBA" id="ARBA00022737"/>
    </source>
</evidence>
<evidence type="ECO:0000256" key="5">
    <source>
        <dbReference type="ARBA" id="ARBA00022833"/>
    </source>
</evidence>
<proteinExistence type="predicted"/>
<evidence type="ECO:0000313" key="11">
    <source>
        <dbReference type="EMBL" id="CAG5866063.1"/>
    </source>
</evidence>
<evidence type="ECO:0000256" key="8">
    <source>
        <dbReference type="PROSITE-ProRule" id="PRU00125"/>
    </source>
</evidence>
<dbReference type="FunFam" id="2.10.110.10:FF:000030">
    <property type="entry name" value="Four and a half LIM domains protein 2"/>
    <property type="match status" value="1"/>
</dbReference>
<dbReference type="AlphaFoldDB" id="A0A8S4ABR2"/>
<dbReference type="GO" id="GO:0030018">
    <property type="term" value="C:Z disc"/>
    <property type="evidence" value="ECO:0007669"/>
    <property type="project" value="TreeGrafter"/>
</dbReference>
<keyword evidence="4" id="KW-0863">Zinc-finger</keyword>
<dbReference type="FunFam" id="2.10.110.10:FF:000070">
    <property type="entry name" value="Four and a half LIM domains 3"/>
    <property type="match status" value="1"/>
</dbReference>
<dbReference type="SUPFAM" id="SSF57716">
    <property type="entry name" value="Glucocorticoid receptor-like (DNA-binding domain)"/>
    <property type="match status" value="5"/>
</dbReference>
<dbReference type="Pfam" id="PF00412">
    <property type="entry name" value="LIM"/>
    <property type="match status" value="4"/>
</dbReference>
<dbReference type="PROSITE" id="PS00478">
    <property type="entry name" value="LIM_DOMAIN_1"/>
    <property type="match status" value="3"/>
</dbReference>
<evidence type="ECO:0000256" key="1">
    <source>
        <dbReference type="ARBA" id="ARBA00004123"/>
    </source>
</evidence>
<keyword evidence="3" id="KW-0677">Repeat</keyword>
<evidence type="ECO:0000256" key="6">
    <source>
        <dbReference type="ARBA" id="ARBA00023038"/>
    </source>
</evidence>
<evidence type="ECO:0000313" key="12">
    <source>
        <dbReference type="EMBL" id="CAG5866079.1"/>
    </source>
</evidence>
<evidence type="ECO:0000256" key="7">
    <source>
        <dbReference type="ARBA" id="ARBA00023242"/>
    </source>
</evidence>
<dbReference type="Pfam" id="PF25076">
    <property type="entry name" value="LIM_FHL2-3_N"/>
    <property type="match status" value="1"/>
</dbReference>
<dbReference type="GO" id="GO:0001725">
    <property type="term" value="C:stress fiber"/>
    <property type="evidence" value="ECO:0007669"/>
    <property type="project" value="TreeGrafter"/>
</dbReference>
<dbReference type="OrthoDB" id="1112565at2759"/>
<evidence type="ECO:0000256" key="2">
    <source>
        <dbReference type="ARBA" id="ARBA00022723"/>
    </source>
</evidence>
<sequence length="343" mass="38072">MWAVCSASGSGWGRVLVRVSVSARAPRSLSLREHAEDRTAREPPRSSMSERFDCGGCSESLFGRTYIQVGGRPHCVACYDRLHASTCHHCREAIGHDAQELLYQDRHFHLQCFRCSRCRRSLADQPISCQDDQLLCSICSQAQCVACSRSVPPGSRMLKYEGSTWHEDCFLCRGCQKPIGAAAFVPDQDGFYCQPCHEDRLPRCGLCRKALTRGGVAYQDQVWHRDCFLCWGCRAPLAGQPFVPQGGGPEGGGAEGGGPEGGRPHCVRCFGRLYGQRCSGCRAAITGFGDSSYVSFQDLRWHRPCFKCSGCSVSLVGCSFYPDRDRILCRDCHQDQDRDQDQD</sequence>
<dbReference type="SMART" id="SM00132">
    <property type="entry name" value="LIM"/>
    <property type="match status" value="4"/>
</dbReference>
<feature type="domain" description="LIM zinc-binding" evidence="10">
    <location>
        <begin position="142"/>
        <end position="203"/>
    </location>
</feature>
<dbReference type="GO" id="GO:0003779">
    <property type="term" value="F:actin binding"/>
    <property type="evidence" value="ECO:0007669"/>
    <property type="project" value="TreeGrafter"/>
</dbReference>
<dbReference type="CDD" id="cd09434">
    <property type="entry name" value="LIM4_FHL3"/>
    <property type="match status" value="1"/>
</dbReference>
<dbReference type="GO" id="GO:0005634">
    <property type="term" value="C:nucleus"/>
    <property type="evidence" value="ECO:0007669"/>
    <property type="project" value="UniProtKB-SubCell"/>
</dbReference>
<feature type="domain" description="LIM zinc-binding" evidence="10">
    <location>
        <begin position="276"/>
        <end position="339"/>
    </location>
</feature>
<dbReference type="PANTHER" id="PTHR24205:SF5">
    <property type="entry name" value="FOUR AND A HALF LIM DOMAINS PROTEIN 3"/>
    <property type="match status" value="1"/>
</dbReference>
<comment type="subcellular location">
    <subcellularLocation>
        <location evidence="1">Nucleus</location>
    </subcellularLocation>
</comment>
<dbReference type="PANTHER" id="PTHR24205">
    <property type="entry name" value="FOUR AND A HALF LIM DOMAINS PROTEIN"/>
    <property type="match status" value="1"/>
</dbReference>
<accession>A0A8S4ABR2</accession>
<evidence type="ECO:0000313" key="13">
    <source>
        <dbReference type="Proteomes" id="UP000677803"/>
    </source>
</evidence>
<reference evidence="12" key="1">
    <citation type="submission" date="2021-05" db="EMBL/GenBank/DDBJ databases">
        <authorList>
            <person name="Tigano A."/>
        </authorList>
    </citation>
    <scope>NUCLEOTIDE SEQUENCE</scope>
</reference>
<keyword evidence="2 8" id="KW-0479">Metal-binding</keyword>
<keyword evidence="6 8" id="KW-0440">LIM domain</keyword>
<dbReference type="GO" id="GO:0003712">
    <property type="term" value="F:transcription coregulator activity"/>
    <property type="evidence" value="ECO:0007669"/>
    <property type="project" value="TreeGrafter"/>
</dbReference>
<feature type="domain" description="LIM zinc-binding" evidence="10">
    <location>
        <begin position="85"/>
        <end position="141"/>
    </location>
</feature>
<comment type="caution">
    <text evidence="12">The sequence shown here is derived from an EMBL/GenBank/DDBJ whole genome shotgun (WGS) entry which is preliminary data.</text>
</comment>
<protein>
    <submittedName>
        <fullName evidence="12">(Atlantic silverside) hypothetical protein</fullName>
    </submittedName>
</protein>
<keyword evidence="5 8" id="KW-0862">Zinc</keyword>
<keyword evidence="13" id="KW-1185">Reference proteome</keyword>
<dbReference type="Gene3D" id="2.10.110.10">
    <property type="entry name" value="Cysteine Rich Protein"/>
    <property type="match status" value="4"/>
</dbReference>
<dbReference type="EMBL" id="CAJRST010001669">
    <property type="protein sequence ID" value="CAG5866063.1"/>
    <property type="molecule type" value="Genomic_DNA"/>
</dbReference>
<evidence type="ECO:0000256" key="4">
    <source>
        <dbReference type="ARBA" id="ARBA00022771"/>
    </source>
</evidence>